<sequence>MDRYGAKTHLKSGAQRSLFSPVSAFKPAMKFLEARDKDNKTSTDKWRPVVKGMLTIAEEEEKEEVMTPIKTSMVSETLSRRRLAVPLLWGSLIASGIDAWKYSYLSGLHTPPNGVIDQYTRDTAWIGRVFGDA</sequence>
<keyword evidence="2" id="KW-1185">Reference proteome</keyword>
<dbReference type="EMBL" id="DS572724">
    <property type="protein sequence ID" value="EGY20368.1"/>
    <property type="molecule type" value="Genomic_DNA"/>
</dbReference>
<evidence type="ECO:0000313" key="2">
    <source>
        <dbReference type="Proteomes" id="UP000001611"/>
    </source>
</evidence>
<gene>
    <name evidence="1" type="ORF">VDAG_09997</name>
</gene>
<evidence type="ECO:0000313" key="1">
    <source>
        <dbReference type="EMBL" id="EGY20368.1"/>
    </source>
</evidence>
<accession>G2XIL5</accession>
<dbReference type="RefSeq" id="XP_009654049.1">
    <property type="nucleotide sequence ID" value="XM_009655754.1"/>
</dbReference>
<protein>
    <submittedName>
        <fullName evidence="1">Uncharacterized protein</fullName>
    </submittedName>
</protein>
<proteinExistence type="predicted"/>
<dbReference type="GeneID" id="20711460"/>
<name>G2XIL5_VERDV</name>
<organism evidence="1 2">
    <name type="scientific">Verticillium dahliae (strain VdLs.17 / ATCC MYA-4575 / FGSC 10137)</name>
    <name type="common">Verticillium wilt</name>
    <dbReference type="NCBI Taxonomy" id="498257"/>
    <lineage>
        <taxon>Eukaryota</taxon>
        <taxon>Fungi</taxon>
        <taxon>Dikarya</taxon>
        <taxon>Ascomycota</taxon>
        <taxon>Pezizomycotina</taxon>
        <taxon>Sordariomycetes</taxon>
        <taxon>Hypocreomycetidae</taxon>
        <taxon>Glomerellales</taxon>
        <taxon>Plectosphaerellaceae</taxon>
        <taxon>Verticillium</taxon>
    </lineage>
</organism>
<dbReference type="eggNOG" id="ENOG502T5WS">
    <property type="taxonomic scope" value="Eukaryota"/>
</dbReference>
<dbReference type="AlphaFoldDB" id="G2XIL5"/>
<dbReference type="HOGENOM" id="CLU_1908297_0_0_1"/>
<reference evidence="1 2" key="1">
    <citation type="submission" date="2008-03" db="EMBL/GenBank/DDBJ databases">
        <title>The Genome Sequence of Verticillium dahliae VdLs.17.</title>
        <authorList>
            <consortium name="The Broad Institute Genome Sequencing Platform"/>
            <person name="Ma L.-J.J."/>
            <person name="Klosterman S.J."/>
            <person name="Subbarao K."/>
            <person name="Dobinson K."/>
            <person name="Veronese P."/>
            <person name="Kang S."/>
            <person name="Gold S.E."/>
            <person name="Young S."/>
            <person name="Jaffe D."/>
            <person name="Gnerre S."/>
            <person name="Berlin A."/>
            <person name="Heiman D."/>
            <person name="Hepburn T."/>
            <person name="Sykes S."/>
            <person name="Alvarado L."/>
            <person name="Kodira C.D."/>
            <person name="Lander E."/>
            <person name="Galagan J."/>
            <person name="Nusbaum C."/>
            <person name="Birren B."/>
        </authorList>
    </citation>
    <scope>NUCLEOTIDE SEQUENCE [LARGE SCALE GENOMIC DNA]</scope>
    <source>
        <strain evidence="2">VdLs.17 / ATCC MYA-4575 / FGSC 10137</strain>
    </source>
</reference>
<dbReference type="OrthoDB" id="10531189at2759"/>
<dbReference type="KEGG" id="vda:VDAG_09997"/>
<dbReference type="InParanoid" id="G2XIL5"/>
<dbReference type="Proteomes" id="UP000001611">
    <property type="component" value="Chromosome 4"/>
</dbReference>